<dbReference type="InterPro" id="IPR051531">
    <property type="entry name" value="N-acetyltransferase"/>
</dbReference>
<dbReference type="PATRIC" id="fig|935700.4.peg.3640"/>
<comment type="caution">
    <text evidence="2">The sequence shown here is derived from an EMBL/GenBank/DDBJ whole genome shotgun (WGS) entry which is preliminary data.</text>
</comment>
<dbReference type="PANTHER" id="PTHR43792">
    <property type="entry name" value="GNAT FAMILY, PUTATIVE (AFU_ORTHOLOGUE AFUA_3G00765)-RELATED-RELATED"/>
    <property type="match status" value="1"/>
</dbReference>
<evidence type="ECO:0000313" key="3">
    <source>
        <dbReference type="Proteomes" id="UP000032232"/>
    </source>
</evidence>
<keyword evidence="3" id="KW-1185">Reference proteome</keyword>
<gene>
    <name evidence="2" type="ORF">jaqu_35320</name>
</gene>
<dbReference type="PANTHER" id="PTHR43792:SF1">
    <property type="entry name" value="N-ACETYLTRANSFERASE DOMAIN-CONTAINING PROTEIN"/>
    <property type="match status" value="1"/>
</dbReference>
<sequence>MTPPTLKTERLILRAPRLEDFEAWAAYFASDRSVPEGGPFDRAEAWRRWAADVALWSLRGYGAFGCDDKATGAYVGEVGLDEPEGFPEPELGWFVVPPAEGHGFAAEAARAVIDWTAETFDWPRLVTITDPGNARSIALARRLGGIEDASLPGVCPGDAVFRYDLRGIRAA</sequence>
<feature type="domain" description="N-acetyltransferase" evidence="1">
    <location>
        <begin position="11"/>
        <end position="166"/>
    </location>
</feature>
<dbReference type="SUPFAM" id="SSF55729">
    <property type="entry name" value="Acyl-CoA N-acyltransferases (Nat)"/>
    <property type="match status" value="1"/>
</dbReference>
<protein>
    <recommendedName>
        <fullName evidence="1">N-acetyltransferase domain-containing protein</fullName>
    </recommendedName>
</protein>
<evidence type="ECO:0000259" key="1">
    <source>
        <dbReference type="PROSITE" id="PS51186"/>
    </source>
</evidence>
<dbReference type="PROSITE" id="PS51186">
    <property type="entry name" value="GNAT"/>
    <property type="match status" value="1"/>
</dbReference>
<dbReference type="Pfam" id="PF13302">
    <property type="entry name" value="Acetyltransf_3"/>
    <property type="match status" value="1"/>
</dbReference>
<organism evidence="2 3">
    <name type="scientific">Jannaschia aquimarina</name>
    <dbReference type="NCBI Taxonomy" id="935700"/>
    <lineage>
        <taxon>Bacteria</taxon>
        <taxon>Pseudomonadati</taxon>
        <taxon>Pseudomonadota</taxon>
        <taxon>Alphaproteobacteria</taxon>
        <taxon>Rhodobacterales</taxon>
        <taxon>Roseobacteraceae</taxon>
        <taxon>Jannaschia</taxon>
    </lineage>
</organism>
<dbReference type="GO" id="GO:0016747">
    <property type="term" value="F:acyltransferase activity, transferring groups other than amino-acyl groups"/>
    <property type="evidence" value="ECO:0007669"/>
    <property type="project" value="InterPro"/>
</dbReference>
<dbReference type="Proteomes" id="UP000032232">
    <property type="component" value="Unassembled WGS sequence"/>
</dbReference>
<dbReference type="Gene3D" id="3.40.630.30">
    <property type="match status" value="1"/>
</dbReference>
<name>A0A0D1EAK2_9RHOB</name>
<dbReference type="InterPro" id="IPR000182">
    <property type="entry name" value="GNAT_dom"/>
</dbReference>
<dbReference type="AlphaFoldDB" id="A0A0D1EAK2"/>
<dbReference type="InterPro" id="IPR016181">
    <property type="entry name" value="Acyl_CoA_acyltransferase"/>
</dbReference>
<proteinExistence type="predicted"/>
<dbReference type="RefSeq" id="WP_043920299.1">
    <property type="nucleotide sequence ID" value="NZ_FZPF01000002.1"/>
</dbReference>
<reference evidence="2 3" key="1">
    <citation type="submission" date="2015-02" db="EMBL/GenBank/DDBJ databases">
        <title>Genome Sequence of Jannaschia aquimarina DSM28248, a member of the Roseobacter clade.</title>
        <authorList>
            <person name="Voget S."/>
            <person name="Daniel R."/>
        </authorList>
    </citation>
    <scope>NUCLEOTIDE SEQUENCE [LARGE SCALE GENOMIC DNA]</scope>
    <source>
        <strain evidence="2 3">GSW-M26</strain>
    </source>
</reference>
<dbReference type="STRING" id="935700.jaqu_35320"/>
<accession>A0A0D1EAK2</accession>
<dbReference type="EMBL" id="JYFE01000065">
    <property type="protein sequence ID" value="KIT14729.1"/>
    <property type="molecule type" value="Genomic_DNA"/>
</dbReference>
<evidence type="ECO:0000313" key="2">
    <source>
        <dbReference type="EMBL" id="KIT14729.1"/>
    </source>
</evidence>
<dbReference type="OrthoDB" id="6293260at2"/>